<evidence type="ECO:0000313" key="4">
    <source>
        <dbReference type="Proteomes" id="UP000007258"/>
    </source>
</evidence>
<dbReference type="EMBL" id="FR798999">
    <property type="protein sequence ID" value="CAM42230.1"/>
    <property type="molecule type" value="Genomic_DNA"/>
</dbReference>
<dbReference type="GO" id="GO:0030488">
    <property type="term" value="P:tRNA methylation"/>
    <property type="evidence" value="ECO:0007669"/>
    <property type="project" value="InterPro"/>
</dbReference>
<keyword evidence="1" id="KW-0862">Zinc</keyword>
<dbReference type="GeneID" id="5415899"/>
<comment type="similarity">
    <text evidence="1">Belongs to the methyltransferase TRM13 family.</text>
</comment>
<dbReference type="PANTHER" id="PTHR12998:SF1">
    <property type="entry name" value="TRNA:M(4)X MODIFICATION ENZYME TRM13"/>
    <property type="match status" value="1"/>
</dbReference>
<dbReference type="AlphaFoldDB" id="A4HDB1"/>
<comment type="catalytic activity">
    <reaction evidence="1">
        <text>cytidine(4) in tRNA(Pro) + S-adenosyl-L-methionine = 2'-O-methylcytidine(4) in tRNA(Pro) + S-adenosyl-L-homocysteine + H(+)</text>
        <dbReference type="Rhea" id="RHEA:32767"/>
        <dbReference type="Rhea" id="RHEA-COMP:10397"/>
        <dbReference type="Rhea" id="RHEA-COMP:10398"/>
        <dbReference type="ChEBI" id="CHEBI:15378"/>
        <dbReference type="ChEBI" id="CHEBI:57856"/>
        <dbReference type="ChEBI" id="CHEBI:59789"/>
        <dbReference type="ChEBI" id="CHEBI:74495"/>
        <dbReference type="ChEBI" id="CHEBI:82748"/>
        <dbReference type="EC" id="2.1.1.225"/>
    </reaction>
</comment>
<comment type="catalytic activity">
    <reaction evidence="1">
        <text>cytidine(4) in tRNA(Gly)(GCC) + S-adenosyl-L-methionine = 2'-O-methylcytidine(4) in tRNA(Gly)(GCC) + S-adenosyl-L-homocysteine + H(+)</text>
        <dbReference type="Rhea" id="RHEA:43192"/>
        <dbReference type="Rhea" id="RHEA-COMP:10399"/>
        <dbReference type="Rhea" id="RHEA-COMP:10400"/>
        <dbReference type="ChEBI" id="CHEBI:15378"/>
        <dbReference type="ChEBI" id="CHEBI:57856"/>
        <dbReference type="ChEBI" id="CHEBI:59789"/>
        <dbReference type="ChEBI" id="CHEBI:74495"/>
        <dbReference type="ChEBI" id="CHEBI:82748"/>
        <dbReference type="EC" id="2.1.1.225"/>
    </reaction>
</comment>
<dbReference type="InterPro" id="IPR007871">
    <property type="entry name" value="Methyltransferase_TRM13"/>
</dbReference>
<evidence type="ECO:0000256" key="1">
    <source>
        <dbReference type="RuleBase" id="RU367103"/>
    </source>
</evidence>
<dbReference type="InParanoid" id="A4HDB1"/>
<name>A4HDB1_LEIBR</name>
<keyword evidence="1" id="KW-0489">Methyltransferase</keyword>
<dbReference type="STRING" id="5660.A4HDB1"/>
<dbReference type="KEGG" id="lbz:LBRM_24_0550"/>
<keyword evidence="1" id="KW-0808">Transferase</keyword>
<accession>A4HDB1</accession>
<keyword evidence="1" id="KW-0863">Zinc-finger</keyword>
<dbReference type="GO" id="GO:0106050">
    <property type="term" value="F:tRNA 2'-O-methyltransferase activity"/>
    <property type="evidence" value="ECO:0007669"/>
    <property type="project" value="UniProtKB-UniRule"/>
</dbReference>
<sequence>MGVLGGASYVAEVQQAATAADALAAVQSGLADTSVFFYGALLSALEAYMGKQDVATVPADTSDTIALLKLLAFNTVSDVAAASESVKALLSQHPCLMKKLQLLSFLTLCSQHPLTPDGVCLSYGMLNGRLECMTRCRCSARCCMQVAERLQCDSVVIDPLFPAHSIDCCPRPWPDTVHRTRPATRRQRRLHRTMASFRDVRWSDAVPAAPARTALIAKHLCGSGVDEVLRQLEAQDCLPRIFVLAPCCFHKITLDGYCNVVYLRQVMGIDSEEALARVSRLTDWNMSFYQSNHERMLARIEAARRSAGTNGKERACEAQLPSEAAAAAFCYQRRSGPRSIANSIPCTHAFAQLVEGLLNYGRMQWLQQRRYDVQLVQYVPDVVTPKNKCVIATRQAPTK</sequence>
<dbReference type="RefSeq" id="XP_001565321.1">
    <property type="nucleotide sequence ID" value="XM_001565271.1"/>
</dbReference>
<proteinExistence type="inferred from homology"/>
<dbReference type="PANTHER" id="PTHR12998">
    <property type="entry name" value="TRNA:M(4)X MODIFICATION ENZYME TRM13 HOMOLOG"/>
    <property type="match status" value="1"/>
</dbReference>
<evidence type="ECO:0000313" key="3">
    <source>
        <dbReference type="EMBL" id="CAM42230.1"/>
    </source>
</evidence>
<comment type="function">
    <text evidence="1">tRNA methylase which 2'-O-methylates cytidine(4) in tRNA(Pro) and tRNA(Gly)(GCC), and adenosine(4) in tRNA(His).</text>
</comment>
<feature type="domain" description="Methyltransferase TRM13" evidence="2">
    <location>
        <begin position="188"/>
        <end position="392"/>
    </location>
</feature>
<reference evidence="3 4" key="1">
    <citation type="journal article" date="2007" name="Nat. Genet.">
        <title>Comparative genomic analysis of three Leishmania species that cause diverse human disease.</title>
        <authorList>
            <person name="Peacock C.S."/>
            <person name="Seeger K."/>
            <person name="Harris D."/>
            <person name="Murphy L."/>
            <person name="Ruiz J.C."/>
            <person name="Quail M.A."/>
            <person name="Peters N."/>
            <person name="Adlem E."/>
            <person name="Tivey A."/>
            <person name="Aslett M."/>
            <person name="Kerhornou A."/>
            <person name="Ivens A."/>
            <person name="Fraser A."/>
            <person name="Rajandream M.A."/>
            <person name="Carver T."/>
            <person name="Norbertczak H."/>
            <person name="Chillingworth T."/>
            <person name="Hance Z."/>
            <person name="Jagels K."/>
            <person name="Moule S."/>
            <person name="Ormond D."/>
            <person name="Rutter S."/>
            <person name="Squares R."/>
            <person name="Whitehead S."/>
            <person name="Rabbinowitsch E."/>
            <person name="Arrowsmith C."/>
            <person name="White B."/>
            <person name="Thurston S."/>
            <person name="Bringaud F."/>
            <person name="Baldauf S.L."/>
            <person name="Faulconbridge A."/>
            <person name="Jeffares D."/>
            <person name="Depledge D.P."/>
            <person name="Oyola S.O."/>
            <person name="Hilley J.D."/>
            <person name="Brito L.O."/>
            <person name="Tosi L.R."/>
            <person name="Barrell B."/>
            <person name="Cruz A.K."/>
            <person name="Mottram J.C."/>
            <person name="Smith D.F."/>
            <person name="Berriman M."/>
        </authorList>
    </citation>
    <scope>NUCLEOTIDE SEQUENCE [LARGE SCALE GENOMIC DNA]</scope>
    <source>
        <strain evidence="3 4">MHOM/BR/75/M2904</strain>
    </source>
</reference>
<keyword evidence="1" id="KW-0949">S-adenosyl-L-methionine</keyword>
<evidence type="ECO:0000259" key="2">
    <source>
        <dbReference type="Pfam" id="PF05206"/>
    </source>
</evidence>
<protein>
    <recommendedName>
        <fullName evidence="1">tRNA:m(4)X modification enzyme TRM13</fullName>
        <ecNumber evidence="1">2.1.1.225</ecNumber>
    </recommendedName>
</protein>
<organism evidence="3 4">
    <name type="scientific">Leishmania braziliensis</name>
    <dbReference type="NCBI Taxonomy" id="5660"/>
    <lineage>
        <taxon>Eukaryota</taxon>
        <taxon>Discoba</taxon>
        <taxon>Euglenozoa</taxon>
        <taxon>Kinetoplastea</taxon>
        <taxon>Metakinetoplastina</taxon>
        <taxon>Trypanosomatida</taxon>
        <taxon>Trypanosomatidae</taxon>
        <taxon>Leishmaniinae</taxon>
        <taxon>Leishmania</taxon>
        <taxon>Leishmania braziliensis species complex</taxon>
    </lineage>
</organism>
<keyword evidence="1" id="KW-0479">Metal-binding</keyword>
<dbReference type="GO" id="GO:0008270">
    <property type="term" value="F:zinc ion binding"/>
    <property type="evidence" value="ECO:0007669"/>
    <property type="project" value="UniProtKB-KW"/>
</dbReference>
<comment type="catalytic activity">
    <reaction evidence="1">
        <text>adenosine(4) in tRNA(His) + S-adenosyl-L-methionine = 2'-O-methyladenosine(4) in tRNA(His) + S-adenosyl-L-homocysteine + H(+)</text>
        <dbReference type="Rhea" id="RHEA:43196"/>
        <dbReference type="Rhea" id="RHEA-COMP:10401"/>
        <dbReference type="Rhea" id="RHEA-COMP:10402"/>
        <dbReference type="ChEBI" id="CHEBI:15378"/>
        <dbReference type="ChEBI" id="CHEBI:57856"/>
        <dbReference type="ChEBI" id="CHEBI:59789"/>
        <dbReference type="ChEBI" id="CHEBI:74411"/>
        <dbReference type="ChEBI" id="CHEBI:74477"/>
        <dbReference type="EC" id="2.1.1.225"/>
    </reaction>
</comment>
<dbReference type="Proteomes" id="UP000007258">
    <property type="component" value="Chromosome 24"/>
</dbReference>
<keyword evidence="4" id="KW-1185">Reference proteome</keyword>
<dbReference type="EC" id="2.1.1.225" evidence="1"/>
<gene>
    <name evidence="3" type="ORF">LBRM_24_0550</name>
</gene>
<dbReference type="VEuPathDB" id="TriTrypDB:LbrM.24.0550"/>
<dbReference type="Pfam" id="PF05206">
    <property type="entry name" value="TRM13"/>
    <property type="match status" value="1"/>
</dbReference>
<keyword evidence="1" id="KW-0819">tRNA processing</keyword>
<reference evidence="3 4" key="2">
    <citation type="journal article" date="2011" name="Genome Res.">
        <title>Chromosome and gene copy number variation allow major structural change between species and strains of Leishmania.</title>
        <authorList>
            <person name="Rogers M.B."/>
            <person name="Hilley J.D."/>
            <person name="Dickens N.J."/>
            <person name="Wilkes J."/>
            <person name="Bates P.A."/>
            <person name="Depledge D.P."/>
            <person name="Harris D."/>
            <person name="Her Y."/>
            <person name="Herzyk P."/>
            <person name="Imamura H."/>
            <person name="Otto T.D."/>
            <person name="Sanders M."/>
            <person name="Seeger K."/>
            <person name="Dujardin J.C."/>
            <person name="Berriman M."/>
            <person name="Smith D.F."/>
            <person name="Hertz-Fowler C."/>
            <person name="Mottram J.C."/>
        </authorList>
    </citation>
    <scope>NUCLEOTIDE SEQUENCE [LARGE SCALE GENOMIC DNA]</scope>
    <source>
        <strain evidence="3 4">MHOM/BR/75/M2904</strain>
    </source>
</reference>
<dbReference type="InterPro" id="IPR039044">
    <property type="entry name" value="Trm13"/>
</dbReference>